<dbReference type="GO" id="GO:0006950">
    <property type="term" value="P:response to stress"/>
    <property type="evidence" value="ECO:0007669"/>
    <property type="project" value="TreeGrafter"/>
</dbReference>
<sequence length="146" mass="16709">MVKQVDDFRIDHVGWRLWDAAGMWKKKFAAEMVAMGHEWYAEARSSVMPYVGLKGTRQSDIVVRMGLSKQAVQQLILDLEESGILRREPDPNDGRSKIVHFTKKGLAAQRDSQKAKRKVEAEIRKRLGDEEFERLVSILKKIGSEA</sequence>
<dbReference type="InterPro" id="IPR039422">
    <property type="entry name" value="MarR/SlyA-like"/>
</dbReference>
<evidence type="ECO:0000259" key="1">
    <source>
        <dbReference type="PROSITE" id="PS50995"/>
    </source>
</evidence>
<dbReference type="PRINTS" id="PR00598">
    <property type="entry name" value="HTHMARR"/>
</dbReference>
<dbReference type="PROSITE" id="PS50995">
    <property type="entry name" value="HTH_MARR_2"/>
    <property type="match status" value="1"/>
</dbReference>
<keyword evidence="3" id="KW-1185">Reference proteome</keyword>
<dbReference type="PANTHER" id="PTHR33164:SF57">
    <property type="entry name" value="MARR-FAMILY TRANSCRIPTIONAL REGULATOR"/>
    <property type="match status" value="1"/>
</dbReference>
<protein>
    <submittedName>
        <fullName evidence="2">MarR family protein</fullName>
    </submittedName>
</protein>
<accession>A0A1G5QVP1</accession>
<reference evidence="2 3" key="1">
    <citation type="submission" date="2016-10" db="EMBL/GenBank/DDBJ databases">
        <authorList>
            <person name="de Groot N.N."/>
        </authorList>
    </citation>
    <scope>NUCLEOTIDE SEQUENCE [LARGE SCALE GENOMIC DNA]</scope>
    <source>
        <strain evidence="2 3">U95</strain>
    </source>
</reference>
<dbReference type="SUPFAM" id="SSF46785">
    <property type="entry name" value="Winged helix' DNA-binding domain"/>
    <property type="match status" value="1"/>
</dbReference>
<gene>
    <name evidence="2" type="ORF">SAMN04488118_10686</name>
</gene>
<dbReference type="SMART" id="SM00347">
    <property type="entry name" value="HTH_MARR"/>
    <property type="match status" value="1"/>
</dbReference>
<dbReference type="STRING" id="1156985.SAMN04488118_10686"/>
<dbReference type="OrthoDB" id="582199at2"/>
<dbReference type="EMBL" id="FMWG01000006">
    <property type="protein sequence ID" value="SCZ65736.1"/>
    <property type="molecule type" value="Genomic_DNA"/>
</dbReference>
<dbReference type="InterPro" id="IPR036390">
    <property type="entry name" value="WH_DNA-bd_sf"/>
</dbReference>
<dbReference type="InterPro" id="IPR036388">
    <property type="entry name" value="WH-like_DNA-bd_sf"/>
</dbReference>
<dbReference type="GO" id="GO:0003700">
    <property type="term" value="F:DNA-binding transcription factor activity"/>
    <property type="evidence" value="ECO:0007669"/>
    <property type="project" value="InterPro"/>
</dbReference>
<evidence type="ECO:0000313" key="2">
    <source>
        <dbReference type="EMBL" id="SCZ65736.1"/>
    </source>
</evidence>
<feature type="domain" description="HTH marR-type" evidence="1">
    <location>
        <begin position="1"/>
        <end position="144"/>
    </location>
</feature>
<dbReference type="RefSeq" id="WP_090218924.1">
    <property type="nucleotide sequence ID" value="NZ_FMWG01000006.1"/>
</dbReference>
<evidence type="ECO:0000313" key="3">
    <source>
        <dbReference type="Proteomes" id="UP000198767"/>
    </source>
</evidence>
<dbReference type="AlphaFoldDB" id="A0A1G5QVP1"/>
<dbReference type="InterPro" id="IPR000835">
    <property type="entry name" value="HTH_MarR-typ"/>
</dbReference>
<organism evidence="2 3">
    <name type="scientific">Epibacterium ulvae</name>
    <dbReference type="NCBI Taxonomy" id="1156985"/>
    <lineage>
        <taxon>Bacteria</taxon>
        <taxon>Pseudomonadati</taxon>
        <taxon>Pseudomonadota</taxon>
        <taxon>Alphaproteobacteria</taxon>
        <taxon>Rhodobacterales</taxon>
        <taxon>Roseobacteraceae</taxon>
        <taxon>Epibacterium</taxon>
    </lineage>
</organism>
<dbReference type="PANTHER" id="PTHR33164">
    <property type="entry name" value="TRANSCRIPTIONAL REGULATOR, MARR FAMILY"/>
    <property type="match status" value="1"/>
</dbReference>
<dbReference type="Gene3D" id="1.10.10.10">
    <property type="entry name" value="Winged helix-like DNA-binding domain superfamily/Winged helix DNA-binding domain"/>
    <property type="match status" value="1"/>
</dbReference>
<name>A0A1G5QVP1_9RHOB</name>
<proteinExistence type="predicted"/>
<dbReference type="Proteomes" id="UP000198767">
    <property type="component" value="Unassembled WGS sequence"/>
</dbReference>
<dbReference type="Pfam" id="PF12802">
    <property type="entry name" value="MarR_2"/>
    <property type="match status" value="1"/>
</dbReference>